<feature type="signal peptide" evidence="5">
    <location>
        <begin position="1"/>
        <end position="21"/>
    </location>
</feature>
<organism evidence="7 8">
    <name type="scientific">Paraperlucidibaca wandonensis</name>
    <dbReference type="NCBI Taxonomy" id="1268273"/>
    <lineage>
        <taxon>Bacteria</taxon>
        <taxon>Pseudomonadati</taxon>
        <taxon>Pseudomonadota</taxon>
        <taxon>Gammaproteobacteria</taxon>
        <taxon>Moraxellales</taxon>
        <taxon>Moraxellaceae</taxon>
        <taxon>Paraperlucidibaca</taxon>
    </lineage>
</organism>
<dbReference type="InterPro" id="IPR036866">
    <property type="entry name" value="RibonucZ/Hydroxyglut_hydro"/>
</dbReference>
<protein>
    <submittedName>
        <fullName evidence="7">MBL fold metallo-hydrolase</fullName>
    </submittedName>
</protein>
<dbReference type="InterPro" id="IPR051013">
    <property type="entry name" value="MBL_superfamily_lactonases"/>
</dbReference>
<dbReference type="PANTHER" id="PTHR42978">
    <property type="entry name" value="QUORUM-QUENCHING LACTONASE YTNP-RELATED-RELATED"/>
    <property type="match status" value="1"/>
</dbReference>
<keyword evidence="8" id="KW-1185">Reference proteome</keyword>
<comment type="similarity">
    <text evidence="1">Belongs to the metallo-beta-lactamase superfamily.</text>
</comment>
<evidence type="ECO:0000256" key="3">
    <source>
        <dbReference type="ARBA" id="ARBA00022801"/>
    </source>
</evidence>
<dbReference type="PANTHER" id="PTHR42978:SF6">
    <property type="entry name" value="QUORUM-QUENCHING LACTONASE YTNP-RELATED"/>
    <property type="match status" value="1"/>
</dbReference>
<evidence type="ECO:0000256" key="2">
    <source>
        <dbReference type="ARBA" id="ARBA00022723"/>
    </source>
</evidence>
<dbReference type="CDD" id="cd07720">
    <property type="entry name" value="OPHC2-like_MBL-fold"/>
    <property type="match status" value="1"/>
</dbReference>
<evidence type="ECO:0000313" key="7">
    <source>
        <dbReference type="EMBL" id="MFD0949289.1"/>
    </source>
</evidence>
<name>A0ABW3HDP2_9GAMM</name>
<evidence type="ECO:0000259" key="6">
    <source>
        <dbReference type="SMART" id="SM00849"/>
    </source>
</evidence>
<sequence>MKHTFMAIALAALTASTQAFAAAEPLKAQAPGFYRMMLGQTEVTVLNDGTVDLPVDQLLQQDAAKTIAALQKVHQTAPLETSVNAYLINTGKKLVLIDAGAGSLFGPTLGNVSKNLALAGYTPEQVDEIYISHMHADHVGGLSKDGKMVYPNATVRADATEAAYWLSEAEMAKAPDDKKGFFKNAMASLKPYQTANRLKTFSGKTELAAGIAAQPSAGHTPGHISYMVQSGDQRLLVLGDIIHVAAVQFDRPEVTIAFDSDATAAKKQRLALFKQATETGLLVGATHLQFPSLGYINANGKGYRWVPLNYQRIK</sequence>
<feature type="chain" id="PRO_5047462252" evidence="5">
    <location>
        <begin position="22"/>
        <end position="314"/>
    </location>
</feature>
<keyword evidence="2" id="KW-0479">Metal-binding</keyword>
<keyword evidence="4" id="KW-0862">Zinc</keyword>
<gene>
    <name evidence="7" type="ORF">ACFQ0F_02600</name>
</gene>
<dbReference type="Gene3D" id="3.60.15.10">
    <property type="entry name" value="Ribonuclease Z/Hydroxyacylglutathione hydrolase-like"/>
    <property type="match status" value="1"/>
</dbReference>
<reference evidence="8" key="1">
    <citation type="journal article" date="2019" name="Int. J. Syst. Evol. Microbiol.">
        <title>The Global Catalogue of Microorganisms (GCM) 10K type strain sequencing project: providing services to taxonomists for standard genome sequencing and annotation.</title>
        <authorList>
            <consortium name="The Broad Institute Genomics Platform"/>
            <consortium name="The Broad Institute Genome Sequencing Center for Infectious Disease"/>
            <person name="Wu L."/>
            <person name="Ma J."/>
        </authorList>
    </citation>
    <scope>NUCLEOTIDE SEQUENCE [LARGE SCALE GENOMIC DNA]</scope>
    <source>
        <strain evidence="8">CCUG 63419</strain>
    </source>
</reference>
<dbReference type="RefSeq" id="WP_379068804.1">
    <property type="nucleotide sequence ID" value="NZ_JBHTIT010000001.1"/>
</dbReference>
<dbReference type="SMART" id="SM00849">
    <property type="entry name" value="Lactamase_B"/>
    <property type="match status" value="1"/>
</dbReference>
<accession>A0ABW3HDP2</accession>
<evidence type="ECO:0000256" key="1">
    <source>
        <dbReference type="ARBA" id="ARBA00007749"/>
    </source>
</evidence>
<feature type="domain" description="Metallo-beta-lactamase" evidence="6">
    <location>
        <begin position="82"/>
        <end position="287"/>
    </location>
</feature>
<dbReference type="Proteomes" id="UP001597044">
    <property type="component" value="Unassembled WGS sequence"/>
</dbReference>
<proteinExistence type="inferred from homology"/>
<comment type="caution">
    <text evidence="7">The sequence shown here is derived from an EMBL/GenBank/DDBJ whole genome shotgun (WGS) entry which is preliminary data.</text>
</comment>
<keyword evidence="5" id="KW-0732">Signal</keyword>
<dbReference type="SUPFAM" id="SSF56281">
    <property type="entry name" value="Metallo-hydrolase/oxidoreductase"/>
    <property type="match status" value="1"/>
</dbReference>
<keyword evidence="3" id="KW-0378">Hydrolase</keyword>
<dbReference type="InterPro" id="IPR001279">
    <property type="entry name" value="Metallo-B-lactamas"/>
</dbReference>
<evidence type="ECO:0000256" key="5">
    <source>
        <dbReference type="SAM" id="SignalP"/>
    </source>
</evidence>
<dbReference type="Pfam" id="PF00753">
    <property type="entry name" value="Lactamase_B"/>
    <property type="match status" value="1"/>
</dbReference>
<dbReference type="EMBL" id="JBHTIT010000001">
    <property type="protein sequence ID" value="MFD0949289.1"/>
    <property type="molecule type" value="Genomic_DNA"/>
</dbReference>
<evidence type="ECO:0000256" key="4">
    <source>
        <dbReference type="ARBA" id="ARBA00022833"/>
    </source>
</evidence>
<evidence type="ECO:0000313" key="8">
    <source>
        <dbReference type="Proteomes" id="UP001597044"/>
    </source>
</evidence>